<dbReference type="AlphaFoldDB" id="A0A6A4SXN9"/>
<evidence type="ECO:0000313" key="1">
    <source>
        <dbReference type="EMBL" id="KAF0035801.1"/>
    </source>
</evidence>
<dbReference type="EMBL" id="VEVO01000010">
    <property type="protein sequence ID" value="KAF0035801.1"/>
    <property type="molecule type" value="Genomic_DNA"/>
</dbReference>
<sequence length="233" mass="26208">MILTLLSAGRRERHRSYSLLIGPVVVVVARRHRREGGAPTPSSLEAFEPLIQLTASSVQSCRIDFALDDAEFRGHAAPTSLLHADPASSQTEPDIWASSIRHRRPEGATDPPVKRSQFTEVFEQTRDLFLFDCGPTDRPTADPHLNTDLDFIHHGNGRSFENLPVKTAADHLLRRSSKRLNDSSFHIPVRKYRCADVWPVVFNSDLERVVKPGHMIRVDLLTLNKHGSDRRAV</sequence>
<organism evidence="1 2">
    <name type="scientific">Scophthalmus maximus</name>
    <name type="common">Turbot</name>
    <name type="synonym">Psetta maxima</name>
    <dbReference type="NCBI Taxonomy" id="52904"/>
    <lineage>
        <taxon>Eukaryota</taxon>
        <taxon>Metazoa</taxon>
        <taxon>Chordata</taxon>
        <taxon>Craniata</taxon>
        <taxon>Vertebrata</taxon>
        <taxon>Euteleostomi</taxon>
        <taxon>Actinopterygii</taxon>
        <taxon>Neopterygii</taxon>
        <taxon>Teleostei</taxon>
        <taxon>Neoteleostei</taxon>
        <taxon>Acanthomorphata</taxon>
        <taxon>Carangaria</taxon>
        <taxon>Pleuronectiformes</taxon>
        <taxon>Pleuronectoidei</taxon>
        <taxon>Scophthalmidae</taxon>
        <taxon>Scophthalmus</taxon>
    </lineage>
</organism>
<reference evidence="1 2" key="1">
    <citation type="submission" date="2019-06" db="EMBL/GenBank/DDBJ databases">
        <title>Draft genomes of female and male turbot (Scophthalmus maximus).</title>
        <authorList>
            <person name="Xu H."/>
            <person name="Xu X.-W."/>
            <person name="Shao C."/>
            <person name="Chen S."/>
        </authorList>
    </citation>
    <scope>NUCLEOTIDE SEQUENCE [LARGE SCALE GENOMIC DNA]</scope>
    <source>
        <strain evidence="1">Ysfricsl-2016a</strain>
        <tissue evidence="1">Blood</tissue>
    </source>
</reference>
<protein>
    <submittedName>
        <fullName evidence="1">Uncharacterized protein</fullName>
    </submittedName>
</protein>
<accession>A0A6A4SXN9</accession>
<name>A0A6A4SXN9_SCOMX</name>
<comment type="caution">
    <text evidence="1">The sequence shown here is derived from an EMBL/GenBank/DDBJ whole genome shotgun (WGS) entry which is preliminary data.</text>
</comment>
<evidence type="ECO:0000313" key="2">
    <source>
        <dbReference type="Proteomes" id="UP000438429"/>
    </source>
</evidence>
<gene>
    <name evidence="1" type="ORF">F2P81_011113</name>
</gene>
<proteinExistence type="predicted"/>
<dbReference type="Proteomes" id="UP000438429">
    <property type="component" value="Unassembled WGS sequence"/>
</dbReference>